<name>A0A7R9DC92_TIMPO</name>
<dbReference type="AlphaFoldDB" id="A0A7R9DC92"/>
<dbReference type="EMBL" id="OD005179">
    <property type="protein sequence ID" value="CAD7411154.1"/>
    <property type="molecule type" value="Genomic_DNA"/>
</dbReference>
<gene>
    <name evidence="1" type="ORF">TPSB3V08_LOCUS7730</name>
</gene>
<accession>A0A7R9DC92</accession>
<protein>
    <submittedName>
        <fullName evidence="1">Uncharacterized protein</fullName>
    </submittedName>
</protein>
<proteinExistence type="predicted"/>
<reference evidence="1" key="1">
    <citation type="submission" date="2020-11" db="EMBL/GenBank/DDBJ databases">
        <authorList>
            <person name="Tran Van P."/>
        </authorList>
    </citation>
    <scope>NUCLEOTIDE SEQUENCE</scope>
</reference>
<sequence>MRGTRTMGDGVVLSDLSVSGGRSGFESRQCIELSAWQQLLQKENALSVQYSANVTATDPELIRKLDLIVHVGEALLPENERIATFQEYAERGFAPEISTNLEKSSHIDLVWDLPDSLKAALRDKTEKATRKRVAPSNFMPKNWKDFL</sequence>
<organism evidence="1">
    <name type="scientific">Timema poppense</name>
    <name type="common">Walking stick</name>
    <dbReference type="NCBI Taxonomy" id="170557"/>
    <lineage>
        <taxon>Eukaryota</taxon>
        <taxon>Metazoa</taxon>
        <taxon>Ecdysozoa</taxon>
        <taxon>Arthropoda</taxon>
        <taxon>Hexapoda</taxon>
        <taxon>Insecta</taxon>
        <taxon>Pterygota</taxon>
        <taxon>Neoptera</taxon>
        <taxon>Polyneoptera</taxon>
        <taxon>Phasmatodea</taxon>
        <taxon>Timematodea</taxon>
        <taxon>Timematoidea</taxon>
        <taxon>Timematidae</taxon>
        <taxon>Timema</taxon>
    </lineage>
</organism>
<evidence type="ECO:0000313" key="1">
    <source>
        <dbReference type="EMBL" id="CAD7411154.1"/>
    </source>
</evidence>